<dbReference type="PATRIC" id="fig|1094562.3.peg.17"/>
<organism evidence="1 2">
    <name type="scientific">Bartonella vinsonii subsp. arupensis OK-94-513</name>
    <dbReference type="NCBI Taxonomy" id="1094562"/>
    <lineage>
        <taxon>Bacteria</taxon>
        <taxon>Pseudomonadati</taxon>
        <taxon>Pseudomonadota</taxon>
        <taxon>Alphaproteobacteria</taxon>
        <taxon>Hyphomicrobiales</taxon>
        <taxon>Bartonellaceae</taxon>
        <taxon>Bartonella</taxon>
    </lineage>
</organism>
<dbReference type="AlphaFoldDB" id="J0R562"/>
<dbReference type="HOGENOM" id="CLU_3004864_0_0_5"/>
<evidence type="ECO:0000313" key="2">
    <source>
        <dbReference type="Proteomes" id="UP000002304"/>
    </source>
</evidence>
<accession>J0R562</accession>
<dbReference type="Proteomes" id="UP000002304">
    <property type="component" value="Unassembled WGS sequence"/>
</dbReference>
<protein>
    <submittedName>
        <fullName evidence="1">Uncharacterized protein</fullName>
    </submittedName>
</protein>
<proteinExistence type="predicted"/>
<reference evidence="1 2" key="1">
    <citation type="submission" date="2012-03" db="EMBL/GenBank/DDBJ databases">
        <title>The Genome Sequence of Bartonella vinsonii subsp. arupensis OK-94-513.</title>
        <authorList>
            <consortium name="The Broad Institute Genome Sequencing Platform"/>
            <consortium name="The Broad Institute Genome Sequencing Center for Infectious Disease"/>
            <person name="Feldgarden M."/>
            <person name="Kirby J."/>
            <person name="Kosoy M."/>
            <person name="Birtles R."/>
            <person name="Probert W.S."/>
            <person name="Chiaraviglio L."/>
            <person name="Young S.K."/>
            <person name="Zeng Q."/>
            <person name="Gargeya S."/>
            <person name="Fitzgerald M."/>
            <person name="Haas B."/>
            <person name="Abouelleil A."/>
            <person name="Alvarado L."/>
            <person name="Arachchi H.M."/>
            <person name="Berlin A."/>
            <person name="Chapman S.B."/>
            <person name="Gearin G."/>
            <person name="Goldberg J."/>
            <person name="Griggs A."/>
            <person name="Gujja S."/>
            <person name="Hansen M."/>
            <person name="Heiman D."/>
            <person name="Howarth C."/>
            <person name="Larimer J."/>
            <person name="Lui A."/>
            <person name="MacDonald P.J.P."/>
            <person name="McCowen C."/>
            <person name="Montmayeur A."/>
            <person name="Murphy C."/>
            <person name="Neiman D."/>
            <person name="Pearson M."/>
            <person name="Priest M."/>
            <person name="Roberts A."/>
            <person name="Saif S."/>
            <person name="Shea T."/>
            <person name="Sisk P."/>
            <person name="Stolte C."/>
            <person name="Sykes S."/>
            <person name="Wortman J."/>
            <person name="Nusbaum C."/>
            <person name="Birren B."/>
        </authorList>
    </citation>
    <scope>NUCLEOTIDE SEQUENCE [LARGE SCALE GENOMIC DNA]</scope>
    <source>
        <strain evidence="1 2">OK-94-513</strain>
    </source>
</reference>
<sequence length="56" mass="6426">MRDDNAFAFVKNIKKNYMNTLIDPYNVVAGSLAALEAVKYLTDFDKCQIMDKDIIH</sequence>
<name>J0R562_BARVI</name>
<evidence type="ECO:0000313" key="1">
    <source>
        <dbReference type="EMBL" id="EJF90814.1"/>
    </source>
</evidence>
<dbReference type="EMBL" id="AILZ01000002">
    <property type="protein sequence ID" value="EJF90814.1"/>
    <property type="molecule type" value="Genomic_DNA"/>
</dbReference>
<gene>
    <name evidence="1" type="ORF">ME1_00014</name>
</gene>
<dbReference type="STRING" id="1094562.ME1_00014"/>
<comment type="caution">
    <text evidence="1">The sequence shown here is derived from an EMBL/GenBank/DDBJ whole genome shotgun (WGS) entry which is preliminary data.</text>
</comment>